<organism evidence="3 4">
    <name type="scientific">Acinetobacter seifertii</name>
    <dbReference type="NCBI Taxonomy" id="1530123"/>
    <lineage>
        <taxon>Bacteria</taxon>
        <taxon>Pseudomonadati</taxon>
        <taxon>Pseudomonadota</taxon>
        <taxon>Gammaproteobacteria</taxon>
        <taxon>Moraxellales</taxon>
        <taxon>Moraxellaceae</taxon>
        <taxon>Acinetobacter</taxon>
        <taxon>Acinetobacter calcoaceticus/baumannii complex</taxon>
    </lineage>
</organism>
<dbReference type="AlphaFoldDB" id="A0A7H2PZS3"/>
<evidence type="ECO:0000259" key="2">
    <source>
        <dbReference type="Pfam" id="PF08378"/>
    </source>
</evidence>
<dbReference type="PANTHER" id="PTHR11070">
    <property type="entry name" value="UVRD / RECB / PCRA DNA HELICASE FAMILY MEMBER"/>
    <property type="match status" value="1"/>
</dbReference>
<proteinExistence type="predicted"/>
<sequence length="709" mass="83056">MANFFPSLEIIDQLTVKPTEGESFLLNRLAQELDDTFDVYFNPYLDGDRPDFLILKKGHGAIIIEVKDWDMSNYFIDKNNHWRTSHNPKIRTSAPMQQAFKYKSHLFELHIPSLGFSNILNSNFYKTIQCFVYLHTTTKDRLSALYDRPINEVKQLINSANGQRYSSKKYQLERDRFNTFAQDNISSLITKINNLKKNPIFQDHIYDDFTKILIPPKHLEEQGHYYTFDKYQNKLLDSIPNTKMKIRGVAGSGKTTLLAEKAARAFKRHNSTVLVLTYNLALRNLIRDKIKKAFRFNDLEFDNKSIEISNYHYFFKSQLNNLGIPFPISGDQDEDLEDFENNEIFDLDFQEKSNVEIIGLSSKDLFEIEKNARDEKLVLDDFFEKVFKTDLFKEANEKPIKYQTIFIDEVQDFEVEWLEIIISNFLAEDGEIVLFGDQNQNIYNRLINKQDYPVTRGFGHWKNLKISHRQDDKAFADLCNAYKDTFLKEYPDQLEHDIIENLAFSFSDKKYLQIPLADSVQATYDFIVQTFETLSISPNDIAILSSKIDFLRNLQNNFKFQRTDSTFETPSEYEIIQKNFDGKVETFLKKKAQLEEKLHSCHPSDINHIRSDIQKLTSYMKNTARQKLKALDEFRKLKKRHFNANSGLMKIATTHSFKGFEADTTFLIIQPNDSPEIVYAGLTRAANNLYIIDLDTRNVYKNFFEKQLS</sequence>
<dbReference type="PANTHER" id="PTHR11070:SF2">
    <property type="entry name" value="ATP-DEPENDENT DNA HELICASE SRS2"/>
    <property type="match status" value="1"/>
</dbReference>
<dbReference type="SUPFAM" id="SSF52540">
    <property type="entry name" value="P-loop containing nucleoside triphosphate hydrolases"/>
    <property type="match status" value="1"/>
</dbReference>
<dbReference type="GO" id="GO:0005524">
    <property type="term" value="F:ATP binding"/>
    <property type="evidence" value="ECO:0007669"/>
    <property type="project" value="InterPro"/>
</dbReference>
<accession>A0A7H2PZS3</accession>
<dbReference type="GO" id="GO:0005829">
    <property type="term" value="C:cytosol"/>
    <property type="evidence" value="ECO:0007669"/>
    <property type="project" value="TreeGrafter"/>
</dbReference>
<dbReference type="Pfam" id="PF08378">
    <property type="entry name" value="NERD"/>
    <property type="match status" value="1"/>
</dbReference>
<dbReference type="InterPro" id="IPR000212">
    <property type="entry name" value="DNA_helicase_UvrD/REP"/>
</dbReference>
<dbReference type="Gene3D" id="3.40.50.300">
    <property type="entry name" value="P-loop containing nucleotide triphosphate hydrolases"/>
    <property type="match status" value="2"/>
</dbReference>
<evidence type="ECO:0000256" key="1">
    <source>
        <dbReference type="ARBA" id="ARBA00034923"/>
    </source>
</evidence>
<feature type="domain" description="NERD" evidence="2">
    <location>
        <begin position="19"/>
        <end position="109"/>
    </location>
</feature>
<name>A0A7H2PZS3_9GAMM</name>
<evidence type="ECO:0000313" key="3">
    <source>
        <dbReference type="EMBL" id="QNX08356.1"/>
    </source>
</evidence>
<dbReference type="InterPro" id="IPR011528">
    <property type="entry name" value="NERD"/>
</dbReference>
<dbReference type="Pfam" id="PF13245">
    <property type="entry name" value="AAA_19"/>
    <property type="match status" value="1"/>
</dbReference>
<reference evidence="4" key="1">
    <citation type="submission" date="2020-09" db="EMBL/GenBank/DDBJ databases">
        <title>Clinical and molecular characterization of Acinetobacter seifertii in Taiwan.</title>
        <authorList>
            <person name="Li L.-H."/>
            <person name="Yang Y.-S."/>
            <person name="Sun J.-R."/>
            <person name="Huang T.-W."/>
            <person name="Huang W.-C."/>
            <person name="Wang Y.-C."/>
            <person name="Kuo T.-H."/>
            <person name="Kuo S.-C."/>
            <person name="Chen T.-L."/>
        </authorList>
    </citation>
    <scope>NUCLEOTIDE SEQUENCE [LARGE SCALE GENOMIC DNA]</scope>
    <source>
        <strain evidence="4">AS72</strain>
    </source>
</reference>
<protein>
    <recommendedName>
        <fullName evidence="1">DNA 3'-5' helicase II</fullName>
    </recommendedName>
</protein>
<gene>
    <name evidence="3" type="ORF">IC795_15275</name>
</gene>
<dbReference type="EMBL" id="CP061565">
    <property type="protein sequence ID" value="QNX08356.1"/>
    <property type="molecule type" value="Genomic_DNA"/>
</dbReference>
<dbReference type="Proteomes" id="UP000516745">
    <property type="component" value="Chromosome"/>
</dbReference>
<evidence type="ECO:0000313" key="4">
    <source>
        <dbReference type="Proteomes" id="UP000516745"/>
    </source>
</evidence>
<dbReference type="GO" id="GO:0003677">
    <property type="term" value="F:DNA binding"/>
    <property type="evidence" value="ECO:0007669"/>
    <property type="project" value="InterPro"/>
</dbReference>
<dbReference type="InterPro" id="IPR027417">
    <property type="entry name" value="P-loop_NTPase"/>
</dbReference>
<dbReference type="GO" id="GO:0000725">
    <property type="term" value="P:recombinational repair"/>
    <property type="evidence" value="ECO:0007669"/>
    <property type="project" value="TreeGrafter"/>
</dbReference>
<dbReference type="GO" id="GO:0043138">
    <property type="term" value="F:3'-5' DNA helicase activity"/>
    <property type="evidence" value="ECO:0007669"/>
    <property type="project" value="TreeGrafter"/>
</dbReference>
<reference evidence="3 4" key="2">
    <citation type="submission" date="2020-09" db="EMBL/GenBank/DDBJ databases">
        <authorList>
            <person name="Chen F.-J."/>
            <person name="Lee Y.-T."/>
        </authorList>
    </citation>
    <scope>NUCLEOTIDE SEQUENCE [LARGE SCALE GENOMIC DNA]</scope>
    <source>
        <strain evidence="3 4">AS72</strain>
    </source>
</reference>